<reference evidence="1" key="1">
    <citation type="journal article" date="2020" name="Stud. Mycol.">
        <title>101 Dothideomycetes genomes: a test case for predicting lifestyles and emergence of pathogens.</title>
        <authorList>
            <person name="Haridas S."/>
            <person name="Albert R."/>
            <person name="Binder M."/>
            <person name="Bloem J."/>
            <person name="Labutti K."/>
            <person name="Salamov A."/>
            <person name="Andreopoulos B."/>
            <person name="Baker S."/>
            <person name="Barry K."/>
            <person name="Bills G."/>
            <person name="Bluhm B."/>
            <person name="Cannon C."/>
            <person name="Castanera R."/>
            <person name="Culley D."/>
            <person name="Daum C."/>
            <person name="Ezra D."/>
            <person name="Gonzalez J."/>
            <person name="Henrissat B."/>
            <person name="Kuo A."/>
            <person name="Liang C."/>
            <person name="Lipzen A."/>
            <person name="Lutzoni F."/>
            <person name="Magnuson J."/>
            <person name="Mondo S."/>
            <person name="Nolan M."/>
            <person name="Ohm R."/>
            <person name="Pangilinan J."/>
            <person name="Park H.-J."/>
            <person name="Ramirez L."/>
            <person name="Alfaro M."/>
            <person name="Sun H."/>
            <person name="Tritt A."/>
            <person name="Yoshinaga Y."/>
            <person name="Zwiers L.-H."/>
            <person name="Turgeon B."/>
            <person name="Goodwin S."/>
            <person name="Spatafora J."/>
            <person name="Crous P."/>
            <person name="Grigoriev I."/>
        </authorList>
    </citation>
    <scope>NUCLEOTIDE SEQUENCE</scope>
    <source>
        <strain evidence="1">CBS 109.77</strain>
    </source>
</reference>
<protein>
    <submittedName>
        <fullName evidence="1">Uncharacterized protein</fullName>
    </submittedName>
</protein>
<dbReference type="EMBL" id="MU001752">
    <property type="protein sequence ID" value="KAF2800166.1"/>
    <property type="molecule type" value="Genomic_DNA"/>
</dbReference>
<organism evidence="1 2">
    <name type="scientific">Melanomma pulvis-pyrius CBS 109.77</name>
    <dbReference type="NCBI Taxonomy" id="1314802"/>
    <lineage>
        <taxon>Eukaryota</taxon>
        <taxon>Fungi</taxon>
        <taxon>Dikarya</taxon>
        <taxon>Ascomycota</taxon>
        <taxon>Pezizomycotina</taxon>
        <taxon>Dothideomycetes</taxon>
        <taxon>Pleosporomycetidae</taxon>
        <taxon>Pleosporales</taxon>
        <taxon>Melanommataceae</taxon>
        <taxon>Melanomma</taxon>
    </lineage>
</organism>
<dbReference type="OrthoDB" id="5423111at2759"/>
<sequence length="74" mass="8452">MQRRRRAEELRWSDCGLEVVHRRMCRWCGGVCLLNIVISGLSRVHQASSLPYVTAPRVARTSLHHRRTPASGLT</sequence>
<accession>A0A6A6XUB3</accession>
<name>A0A6A6XUB3_9PLEO</name>
<dbReference type="Proteomes" id="UP000799757">
    <property type="component" value="Unassembled WGS sequence"/>
</dbReference>
<keyword evidence="2" id="KW-1185">Reference proteome</keyword>
<proteinExistence type="predicted"/>
<evidence type="ECO:0000313" key="1">
    <source>
        <dbReference type="EMBL" id="KAF2800166.1"/>
    </source>
</evidence>
<gene>
    <name evidence="1" type="ORF">K505DRAFT_25426</name>
</gene>
<evidence type="ECO:0000313" key="2">
    <source>
        <dbReference type="Proteomes" id="UP000799757"/>
    </source>
</evidence>
<dbReference type="AlphaFoldDB" id="A0A6A6XUB3"/>